<evidence type="ECO:0000313" key="1">
    <source>
        <dbReference type="EMBL" id="CCG87094.1"/>
    </source>
</evidence>
<gene>
    <name evidence="1" type="ORF">EPIR_1729</name>
</gene>
<dbReference type="AlphaFoldDB" id="V5Z814"/>
<protein>
    <submittedName>
        <fullName evidence="1">Uncharacterized protein</fullName>
    </submittedName>
</protein>
<accession>V5Z814</accession>
<evidence type="ECO:0000313" key="2">
    <source>
        <dbReference type="Proteomes" id="UP000018217"/>
    </source>
</evidence>
<dbReference type="RefSeq" id="WP_023654892.1">
    <property type="nucleotide sequence ID" value="NZ_CAHS01000014.1"/>
</dbReference>
<name>V5Z814_9GAMM</name>
<comment type="caution">
    <text evidence="1">The sequence shown here is derived from an EMBL/GenBank/DDBJ whole genome shotgun (WGS) entry which is preliminary data.</text>
</comment>
<dbReference type="EMBL" id="CAHS01000014">
    <property type="protein sequence ID" value="CCG87094.1"/>
    <property type="molecule type" value="Genomic_DNA"/>
</dbReference>
<dbReference type="OrthoDB" id="7059787at2"/>
<dbReference type="Proteomes" id="UP000018217">
    <property type="component" value="Unassembled WGS sequence"/>
</dbReference>
<sequence length="423" mass="48610">MQCPPISDVLYLALLNSDQEALASIGEERPEDMIHLRTIMCTTASGAIDIELGLGLKLAENENIISFFEGPRAYFMSAAVSLHAHLTGGKCNVLFDYSLSFDSNFAEKLRAVVSGEKIQDVERNRVIEILMLKANNSRVQFDILPFLMENTRLSRGNPENKRPLDTLIAFRMLDYLDWKCFRDSPGTFVYSKSADTLRAELLADAKALMQEMHNSEHIKHYEAKSAFTQALLLRFARLWHRDIKRDNEQILRELLIYSVRTLGAVPLTELQLIWGGILSLPIAPFFGPITGKSREILKDIRGMAWDMTLLRLLEQIATSTQNGSFFIPYFVSNDTRWRKLLRLNPVKMMVIDDRDHRVQIARRSEKEFRAIFSECLQGELRSDMTPEKIEHRRLAAKNLQLEMMLACVLEEEAYWDDMLNESV</sequence>
<proteinExistence type="predicted"/>
<organism evidence="1 2">
    <name type="scientific">Erwinia piriflorinigrans CFBP 5888</name>
    <dbReference type="NCBI Taxonomy" id="1161919"/>
    <lineage>
        <taxon>Bacteria</taxon>
        <taxon>Pseudomonadati</taxon>
        <taxon>Pseudomonadota</taxon>
        <taxon>Gammaproteobacteria</taxon>
        <taxon>Enterobacterales</taxon>
        <taxon>Erwiniaceae</taxon>
        <taxon>Erwinia</taxon>
    </lineage>
</organism>
<reference evidence="1 2" key="1">
    <citation type="journal article" date="2013" name="Syst. Appl. Microbiol.">
        <title>Phylogenetic position and virulence apparatus of the pear flower necrosis pathogen Erwinia piriflorinigrans CFBP 5888T as assessed by comparative genomics.</title>
        <authorList>
            <person name="Smits T.H."/>
            <person name="Rezzonico F."/>
            <person name="Lopez M.M."/>
            <person name="Blom J."/>
            <person name="Goesmann A."/>
            <person name="Frey J.E."/>
            <person name="Duffy B."/>
        </authorList>
    </citation>
    <scope>NUCLEOTIDE SEQUENCE [LARGE SCALE GENOMIC DNA]</scope>
    <source>
        <strain evidence="2">CFBP5888</strain>
    </source>
</reference>
<keyword evidence="2" id="KW-1185">Reference proteome</keyword>